<reference evidence="2" key="1">
    <citation type="journal article" date="2019" name="bioRxiv">
        <title>The Genome of the Zebra Mussel, Dreissena polymorpha: A Resource for Invasive Species Research.</title>
        <authorList>
            <person name="McCartney M.A."/>
            <person name="Auch B."/>
            <person name="Kono T."/>
            <person name="Mallez S."/>
            <person name="Zhang Y."/>
            <person name="Obille A."/>
            <person name="Becker A."/>
            <person name="Abrahante J.E."/>
            <person name="Garbe J."/>
            <person name="Badalamenti J.P."/>
            <person name="Herman A."/>
            <person name="Mangelson H."/>
            <person name="Liachko I."/>
            <person name="Sullivan S."/>
            <person name="Sone E.D."/>
            <person name="Koren S."/>
            <person name="Silverstein K.A.T."/>
            <person name="Beckman K.B."/>
            <person name="Gohl D.M."/>
        </authorList>
    </citation>
    <scope>NUCLEOTIDE SEQUENCE</scope>
    <source>
        <strain evidence="2">Duluth1</strain>
        <tissue evidence="2">Whole animal</tissue>
    </source>
</reference>
<evidence type="ECO:0000313" key="3">
    <source>
        <dbReference type="Proteomes" id="UP000828390"/>
    </source>
</evidence>
<dbReference type="AlphaFoldDB" id="A0A9D4KDI0"/>
<dbReference type="EMBL" id="JAIWYP010000004">
    <property type="protein sequence ID" value="KAH3837424.1"/>
    <property type="molecule type" value="Genomic_DNA"/>
</dbReference>
<feature type="region of interest" description="Disordered" evidence="1">
    <location>
        <begin position="13"/>
        <end position="33"/>
    </location>
</feature>
<accession>A0A9D4KDI0</accession>
<keyword evidence="3" id="KW-1185">Reference proteome</keyword>
<proteinExistence type="predicted"/>
<evidence type="ECO:0000256" key="1">
    <source>
        <dbReference type="SAM" id="MobiDB-lite"/>
    </source>
</evidence>
<sequence>MVGAADLIPVDSRYKQQSQKHAKPEALGVSPSSSACEFGWWSTYGRVDISPDALGFPRSTRQLHLCQ</sequence>
<dbReference type="Proteomes" id="UP000828390">
    <property type="component" value="Unassembled WGS sequence"/>
</dbReference>
<gene>
    <name evidence="2" type="ORF">DPMN_110813</name>
</gene>
<protein>
    <submittedName>
        <fullName evidence="2">Uncharacterized protein</fullName>
    </submittedName>
</protein>
<comment type="caution">
    <text evidence="2">The sequence shown here is derived from an EMBL/GenBank/DDBJ whole genome shotgun (WGS) entry which is preliminary data.</text>
</comment>
<organism evidence="2 3">
    <name type="scientific">Dreissena polymorpha</name>
    <name type="common">Zebra mussel</name>
    <name type="synonym">Mytilus polymorpha</name>
    <dbReference type="NCBI Taxonomy" id="45954"/>
    <lineage>
        <taxon>Eukaryota</taxon>
        <taxon>Metazoa</taxon>
        <taxon>Spiralia</taxon>
        <taxon>Lophotrochozoa</taxon>
        <taxon>Mollusca</taxon>
        <taxon>Bivalvia</taxon>
        <taxon>Autobranchia</taxon>
        <taxon>Heteroconchia</taxon>
        <taxon>Euheterodonta</taxon>
        <taxon>Imparidentia</taxon>
        <taxon>Neoheterodontei</taxon>
        <taxon>Myida</taxon>
        <taxon>Dreissenoidea</taxon>
        <taxon>Dreissenidae</taxon>
        <taxon>Dreissena</taxon>
    </lineage>
</organism>
<name>A0A9D4KDI0_DREPO</name>
<reference evidence="2" key="2">
    <citation type="submission" date="2020-11" db="EMBL/GenBank/DDBJ databases">
        <authorList>
            <person name="McCartney M.A."/>
            <person name="Auch B."/>
            <person name="Kono T."/>
            <person name="Mallez S."/>
            <person name="Becker A."/>
            <person name="Gohl D.M."/>
            <person name="Silverstein K.A.T."/>
            <person name="Koren S."/>
            <person name="Bechman K.B."/>
            <person name="Herman A."/>
            <person name="Abrahante J.E."/>
            <person name="Garbe J."/>
        </authorList>
    </citation>
    <scope>NUCLEOTIDE SEQUENCE</scope>
    <source>
        <strain evidence="2">Duluth1</strain>
        <tissue evidence="2">Whole animal</tissue>
    </source>
</reference>
<evidence type="ECO:0000313" key="2">
    <source>
        <dbReference type="EMBL" id="KAH3837424.1"/>
    </source>
</evidence>